<accession>A0A4V3X941</accession>
<dbReference type="Proteomes" id="UP000308199">
    <property type="component" value="Unassembled WGS sequence"/>
</dbReference>
<feature type="compositionally biased region" description="Acidic residues" evidence="1">
    <location>
        <begin position="157"/>
        <end position="183"/>
    </location>
</feature>
<reference evidence="2 3" key="1">
    <citation type="submission" date="2019-02" db="EMBL/GenBank/DDBJ databases">
        <title>Genome sequencing of the rare red list fungi Phellinidium pouzarii.</title>
        <authorList>
            <person name="Buettner E."/>
            <person name="Kellner H."/>
        </authorList>
    </citation>
    <scope>NUCLEOTIDE SEQUENCE [LARGE SCALE GENOMIC DNA]</scope>
    <source>
        <strain evidence="2 3">DSM 108285</strain>
    </source>
</reference>
<proteinExistence type="predicted"/>
<name>A0A4V3X941_9AGAM</name>
<feature type="non-terminal residue" evidence="2">
    <location>
        <position position="239"/>
    </location>
</feature>
<feature type="region of interest" description="Disordered" evidence="1">
    <location>
        <begin position="150"/>
        <end position="183"/>
    </location>
</feature>
<sequence>MVGNWFGRMLVPDENSYMAMIQNPLLPGYFSENYPFSTMRPIMFRLKEYHCICPEEPVDFRTADNGLDEGVLNAYLPPLSMLVEPDNVTFTEQPNDSRECVSHRYENIIPSRPTSHSEETCLYCLYKLSRAGEERSSRIAEIEEAFEEAGLGRGDMDVDVDSDSDSDSENAVGDEDETHDSDSDLDAMEATIEEGACHGVLDIVFTGLTEERHGDAWCHYMYYGRIREWDGLIVLVGVP</sequence>
<organism evidence="2 3">
    <name type="scientific">Phellinidium pouzarii</name>
    <dbReference type="NCBI Taxonomy" id="167371"/>
    <lineage>
        <taxon>Eukaryota</taxon>
        <taxon>Fungi</taxon>
        <taxon>Dikarya</taxon>
        <taxon>Basidiomycota</taxon>
        <taxon>Agaricomycotina</taxon>
        <taxon>Agaricomycetes</taxon>
        <taxon>Hymenochaetales</taxon>
        <taxon>Hymenochaetaceae</taxon>
        <taxon>Phellinidium</taxon>
    </lineage>
</organism>
<protein>
    <submittedName>
        <fullName evidence="2">Uncharacterized protein</fullName>
    </submittedName>
</protein>
<evidence type="ECO:0000313" key="3">
    <source>
        <dbReference type="Proteomes" id="UP000308199"/>
    </source>
</evidence>
<gene>
    <name evidence="2" type="ORF">EW145_g8632</name>
</gene>
<evidence type="ECO:0000313" key="2">
    <source>
        <dbReference type="EMBL" id="THG92662.1"/>
    </source>
</evidence>
<evidence type="ECO:0000256" key="1">
    <source>
        <dbReference type="SAM" id="MobiDB-lite"/>
    </source>
</evidence>
<keyword evidence="3" id="KW-1185">Reference proteome</keyword>
<comment type="caution">
    <text evidence="2">The sequence shown here is derived from an EMBL/GenBank/DDBJ whole genome shotgun (WGS) entry which is preliminary data.</text>
</comment>
<dbReference type="AlphaFoldDB" id="A0A4V3X941"/>
<dbReference type="OrthoDB" id="3267894at2759"/>
<dbReference type="EMBL" id="SGPK01001613">
    <property type="protein sequence ID" value="THG92662.1"/>
    <property type="molecule type" value="Genomic_DNA"/>
</dbReference>